<dbReference type="OrthoDB" id="2562493at2759"/>
<proteinExistence type="predicted"/>
<evidence type="ECO:0000259" key="3">
    <source>
        <dbReference type="Pfam" id="PF20152"/>
    </source>
</evidence>
<sequence length="341" mass="38280">MGQYDNVLGPVVLSVFINTYLSGLVGFQYVTYQNIKFKDSWSIKSIVIGLCLIDVFQVLVAIYMAWVYCVANYVNPTAMDHVALWTYTVIPLCNALSGVIAHSFLAYRLSALTKRKIFPVMVGIFTFAAFILGTFSGIYGTARQVSMNSSLSHVALYRYLVVCWLSVQTYLDVMISASLIYGLLQDGRQPIDRSNSKLSQAVDTLVQTGSFGALFSVSALVFFLLSSTTNIYVVFLLPLGRLYSNSVLSTLITRETPMPLLSSQIISESWTQGTKDIWARRRDRNQSFSLIQIRTDREVITDNGDSNYVERHSISRRTSDVEQSNSDDKRPLEKIPEIIVQ</sequence>
<organism evidence="4 5">
    <name type="scientific">Galerina marginata (strain CBS 339.88)</name>
    <dbReference type="NCBI Taxonomy" id="685588"/>
    <lineage>
        <taxon>Eukaryota</taxon>
        <taxon>Fungi</taxon>
        <taxon>Dikarya</taxon>
        <taxon>Basidiomycota</taxon>
        <taxon>Agaricomycotina</taxon>
        <taxon>Agaricomycetes</taxon>
        <taxon>Agaricomycetidae</taxon>
        <taxon>Agaricales</taxon>
        <taxon>Agaricineae</taxon>
        <taxon>Strophariaceae</taxon>
        <taxon>Galerina</taxon>
    </lineage>
</organism>
<keyword evidence="5" id="KW-1185">Reference proteome</keyword>
<evidence type="ECO:0000313" key="5">
    <source>
        <dbReference type="Proteomes" id="UP000027222"/>
    </source>
</evidence>
<dbReference type="PANTHER" id="PTHR40465">
    <property type="entry name" value="CHROMOSOME 1, WHOLE GENOME SHOTGUN SEQUENCE"/>
    <property type="match status" value="1"/>
</dbReference>
<dbReference type="STRING" id="685588.A0A067T5M5"/>
<dbReference type="EMBL" id="KL142383">
    <property type="protein sequence ID" value="KDR74323.1"/>
    <property type="molecule type" value="Genomic_DNA"/>
</dbReference>
<feature type="transmembrane region" description="Helical" evidence="2">
    <location>
        <begin position="12"/>
        <end position="31"/>
    </location>
</feature>
<keyword evidence="2" id="KW-0812">Transmembrane</keyword>
<protein>
    <recommendedName>
        <fullName evidence="3">DUF6534 domain-containing protein</fullName>
    </recommendedName>
</protein>
<dbReference type="Proteomes" id="UP000027222">
    <property type="component" value="Unassembled WGS sequence"/>
</dbReference>
<feature type="transmembrane region" description="Helical" evidence="2">
    <location>
        <begin position="43"/>
        <end position="64"/>
    </location>
</feature>
<evidence type="ECO:0000256" key="2">
    <source>
        <dbReference type="SAM" id="Phobius"/>
    </source>
</evidence>
<dbReference type="HOGENOM" id="CLU_046025_2_0_1"/>
<feature type="domain" description="DUF6534" evidence="3">
    <location>
        <begin position="171"/>
        <end position="255"/>
    </location>
</feature>
<dbReference type="Pfam" id="PF20152">
    <property type="entry name" value="DUF6534"/>
    <property type="match status" value="1"/>
</dbReference>
<feature type="region of interest" description="Disordered" evidence="1">
    <location>
        <begin position="311"/>
        <end position="341"/>
    </location>
</feature>
<dbReference type="InterPro" id="IPR045339">
    <property type="entry name" value="DUF6534"/>
</dbReference>
<feature type="transmembrane region" description="Helical" evidence="2">
    <location>
        <begin position="159"/>
        <end position="184"/>
    </location>
</feature>
<dbReference type="AlphaFoldDB" id="A0A067T5M5"/>
<keyword evidence="2" id="KW-0472">Membrane</keyword>
<feature type="transmembrane region" description="Helical" evidence="2">
    <location>
        <begin position="84"/>
        <end position="105"/>
    </location>
</feature>
<evidence type="ECO:0000313" key="4">
    <source>
        <dbReference type="EMBL" id="KDR74323.1"/>
    </source>
</evidence>
<gene>
    <name evidence="4" type="ORF">GALMADRAFT_577128</name>
</gene>
<reference evidence="5" key="1">
    <citation type="journal article" date="2014" name="Proc. Natl. Acad. Sci. U.S.A.">
        <title>Extensive sampling of basidiomycete genomes demonstrates inadequacy of the white-rot/brown-rot paradigm for wood decay fungi.</title>
        <authorList>
            <person name="Riley R."/>
            <person name="Salamov A.A."/>
            <person name="Brown D.W."/>
            <person name="Nagy L.G."/>
            <person name="Floudas D."/>
            <person name="Held B.W."/>
            <person name="Levasseur A."/>
            <person name="Lombard V."/>
            <person name="Morin E."/>
            <person name="Otillar R."/>
            <person name="Lindquist E.A."/>
            <person name="Sun H."/>
            <person name="LaButti K.M."/>
            <person name="Schmutz J."/>
            <person name="Jabbour D."/>
            <person name="Luo H."/>
            <person name="Baker S.E."/>
            <person name="Pisabarro A.G."/>
            <person name="Walton J.D."/>
            <person name="Blanchette R.A."/>
            <person name="Henrissat B."/>
            <person name="Martin F."/>
            <person name="Cullen D."/>
            <person name="Hibbett D.S."/>
            <person name="Grigoriev I.V."/>
        </authorList>
    </citation>
    <scope>NUCLEOTIDE SEQUENCE [LARGE SCALE GENOMIC DNA]</scope>
    <source>
        <strain evidence="5">CBS 339.88</strain>
    </source>
</reference>
<feature type="transmembrane region" description="Helical" evidence="2">
    <location>
        <begin position="205"/>
        <end position="225"/>
    </location>
</feature>
<dbReference type="PANTHER" id="PTHR40465:SF1">
    <property type="entry name" value="DUF6534 DOMAIN-CONTAINING PROTEIN"/>
    <property type="match status" value="1"/>
</dbReference>
<keyword evidence="2" id="KW-1133">Transmembrane helix</keyword>
<feature type="transmembrane region" description="Helical" evidence="2">
    <location>
        <begin position="117"/>
        <end position="139"/>
    </location>
</feature>
<accession>A0A067T5M5</accession>
<evidence type="ECO:0000256" key="1">
    <source>
        <dbReference type="SAM" id="MobiDB-lite"/>
    </source>
</evidence>
<name>A0A067T5M5_GALM3</name>